<dbReference type="STRING" id="1798692.A3G00_02565"/>
<evidence type="ECO:0000313" key="3">
    <source>
        <dbReference type="EMBL" id="OGH74313.1"/>
    </source>
</evidence>
<dbReference type="NCBIfam" id="TIGR03589">
    <property type="entry name" value="PseB"/>
    <property type="match status" value="1"/>
</dbReference>
<dbReference type="InterPro" id="IPR051203">
    <property type="entry name" value="Polysaccharide_Synthase-Rel"/>
</dbReference>
<accession>A0A1F6MSA3</accession>
<dbReference type="SUPFAM" id="SSF51735">
    <property type="entry name" value="NAD(P)-binding Rossmann-fold domains"/>
    <property type="match status" value="1"/>
</dbReference>
<dbReference type="Gene3D" id="3.40.50.720">
    <property type="entry name" value="NAD(P)-binding Rossmann-like Domain"/>
    <property type="match status" value="1"/>
</dbReference>
<evidence type="ECO:0000313" key="4">
    <source>
        <dbReference type="Proteomes" id="UP000178347"/>
    </source>
</evidence>
<dbReference type="CDD" id="cd05237">
    <property type="entry name" value="UDP_invert_4-6DH_SDR_e"/>
    <property type="match status" value="1"/>
</dbReference>
<dbReference type="EMBL" id="MFQN01000019">
    <property type="protein sequence ID" value="OGH74313.1"/>
    <property type="molecule type" value="Genomic_DNA"/>
</dbReference>
<reference evidence="3 4" key="1">
    <citation type="journal article" date="2016" name="Nat. Commun.">
        <title>Thousands of microbial genomes shed light on interconnected biogeochemical processes in an aquifer system.</title>
        <authorList>
            <person name="Anantharaman K."/>
            <person name="Brown C.T."/>
            <person name="Hug L.A."/>
            <person name="Sharon I."/>
            <person name="Castelle C.J."/>
            <person name="Probst A.J."/>
            <person name="Thomas B.C."/>
            <person name="Singh A."/>
            <person name="Wilkins M.J."/>
            <person name="Karaoz U."/>
            <person name="Brodie E.L."/>
            <person name="Williams K.H."/>
            <person name="Hubbard S.S."/>
            <person name="Banfield J.F."/>
        </authorList>
    </citation>
    <scope>NUCLEOTIDE SEQUENCE [LARGE SCALE GENOMIC DNA]</scope>
</reference>
<dbReference type="Proteomes" id="UP000178347">
    <property type="component" value="Unassembled WGS sequence"/>
</dbReference>
<dbReference type="InterPro" id="IPR036291">
    <property type="entry name" value="NAD(P)-bd_dom_sf"/>
</dbReference>
<sequence length="329" mass="36514">MSLDFLGGKTILITGGTGSFGQRCVRILLGQSAAARIVIFSRDELKQSQMQTEISDPDGRLRFFIGDIRDVDRLIMALQGVDYVIHAAALKQVPALEYNPFEAVKTNIIGTQNVIMAALKNNVEKMVLVSTDKAANPANLYGATKLCAERLMTSANAYSGKGGTKFGAVRYGNVLGSRGSIIKIIEQQRATGEITLTHEDMTRFWITLDQGVEVVMMALEKMYGGEVFVPKLPSMKIKDFISLLAPDSKIKIVGIRPGEKLHEALVTLEEARHTKEFSNHYVIMPEHDWWLGHDVYGSGVKVEEGFYFASHNNEQWLDEEGMKKLLTTL</sequence>
<organism evidence="3 4">
    <name type="scientific">Candidatus Magasanikbacteria bacterium RIFCSPLOWO2_12_FULL_43_12</name>
    <dbReference type="NCBI Taxonomy" id="1798692"/>
    <lineage>
        <taxon>Bacteria</taxon>
        <taxon>Candidatus Magasanikiibacteriota</taxon>
    </lineage>
</organism>
<protein>
    <submittedName>
        <fullName evidence="3">UDP-N-acetylglucosamine 4,6-dehydratase (Inverting)</fullName>
    </submittedName>
</protein>
<dbReference type="Pfam" id="PF02719">
    <property type="entry name" value="Polysacc_synt_2"/>
    <property type="match status" value="1"/>
</dbReference>
<gene>
    <name evidence="3" type="ORF">A3G00_02565</name>
</gene>
<dbReference type="AlphaFoldDB" id="A0A1F6MSA3"/>
<name>A0A1F6MSA3_9BACT</name>
<evidence type="ECO:0000256" key="1">
    <source>
        <dbReference type="ARBA" id="ARBA00007430"/>
    </source>
</evidence>
<dbReference type="PANTHER" id="PTHR43318:SF2">
    <property type="entry name" value="UDP-N-ACETYLGLUCOSAMINE 4,6-DEHYDRATASE (INVERTING)"/>
    <property type="match status" value="1"/>
</dbReference>
<comment type="similarity">
    <text evidence="1">Belongs to the polysaccharide synthase family.</text>
</comment>
<dbReference type="InterPro" id="IPR020025">
    <property type="entry name" value="PseB"/>
</dbReference>
<feature type="domain" description="Polysaccharide biosynthesis protein CapD-like" evidence="2">
    <location>
        <begin position="11"/>
        <end position="283"/>
    </location>
</feature>
<comment type="caution">
    <text evidence="3">The sequence shown here is derived from an EMBL/GenBank/DDBJ whole genome shotgun (WGS) entry which is preliminary data.</text>
</comment>
<dbReference type="PANTHER" id="PTHR43318">
    <property type="entry name" value="UDP-N-ACETYLGLUCOSAMINE 4,6-DEHYDRATASE"/>
    <property type="match status" value="1"/>
</dbReference>
<proteinExistence type="inferred from homology"/>
<dbReference type="InterPro" id="IPR003869">
    <property type="entry name" value="Polysac_CapD-like"/>
</dbReference>
<evidence type="ECO:0000259" key="2">
    <source>
        <dbReference type="Pfam" id="PF02719"/>
    </source>
</evidence>